<sequence length="250" mass="28746">MKKLFILILVLSAAAGVRAQDPYTLFEQANAAYKNDAFEEAAALYEKILSQGLESGEVYYNLGNCYYRLHRPGPARLNYERAAVFLEDDEALKQNLDLLIMTLPDQIAEPPRLFLARWWEALGAMMGPRTWGWLSLILFTLMIGGLSYYFYRKNRGRATSLFFIKLMMFLWLLSLIVWLQRLYLAETEKFAIVMDSSISVHAEPASEATELFILHEGTKVLMERKSGDWELVRLKDGKTGWLPVKSIEEI</sequence>
<keyword evidence="1" id="KW-0812">Transmembrane</keyword>
<feature type="transmembrane region" description="Helical" evidence="1">
    <location>
        <begin position="131"/>
        <end position="151"/>
    </location>
</feature>
<dbReference type="InterPro" id="IPR019734">
    <property type="entry name" value="TPR_rpt"/>
</dbReference>
<evidence type="ECO:0000313" key="3">
    <source>
        <dbReference type="EMBL" id="HHM01517.1"/>
    </source>
</evidence>
<dbReference type="EMBL" id="DRLI01000035">
    <property type="protein sequence ID" value="HHM01517.1"/>
    <property type="molecule type" value="Genomic_DNA"/>
</dbReference>
<keyword evidence="1" id="KW-0472">Membrane</keyword>
<evidence type="ECO:0000256" key="1">
    <source>
        <dbReference type="SAM" id="Phobius"/>
    </source>
</evidence>
<dbReference type="InterPro" id="IPR011990">
    <property type="entry name" value="TPR-like_helical_dom_sf"/>
</dbReference>
<dbReference type="SUPFAM" id="SSF48452">
    <property type="entry name" value="TPR-like"/>
    <property type="match status" value="1"/>
</dbReference>
<feature type="signal peptide" evidence="2">
    <location>
        <begin position="1"/>
        <end position="19"/>
    </location>
</feature>
<reference evidence="3" key="1">
    <citation type="journal article" date="2020" name="mSystems">
        <title>Genome- and Community-Level Interaction Insights into Carbon Utilization and Element Cycling Functions of Hydrothermarchaeota in Hydrothermal Sediment.</title>
        <authorList>
            <person name="Zhou Z."/>
            <person name="Liu Y."/>
            <person name="Xu W."/>
            <person name="Pan J."/>
            <person name="Luo Z.H."/>
            <person name="Li M."/>
        </authorList>
    </citation>
    <scope>NUCLEOTIDE SEQUENCE [LARGE SCALE GENOMIC DNA]</scope>
    <source>
        <strain evidence="3">HyVt-460</strain>
    </source>
</reference>
<protein>
    <recommendedName>
        <fullName evidence="4">Tetratricopeptide repeat protein</fullName>
    </recommendedName>
</protein>
<gene>
    <name evidence="3" type="ORF">ENJ15_00780</name>
</gene>
<evidence type="ECO:0000256" key="2">
    <source>
        <dbReference type="SAM" id="SignalP"/>
    </source>
</evidence>
<keyword evidence="1" id="KW-1133">Transmembrane helix</keyword>
<feature type="transmembrane region" description="Helical" evidence="1">
    <location>
        <begin position="158"/>
        <end position="179"/>
    </location>
</feature>
<keyword evidence="2" id="KW-0732">Signal</keyword>
<evidence type="ECO:0008006" key="4">
    <source>
        <dbReference type="Google" id="ProtNLM"/>
    </source>
</evidence>
<dbReference type="SMART" id="SM00028">
    <property type="entry name" value="TPR"/>
    <property type="match status" value="2"/>
</dbReference>
<proteinExistence type="predicted"/>
<dbReference type="Gene3D" id="2.30.30.40">
    <property type="entry name" value="SH3 Domains"/>
    <property type="match status" value="1"/>
</dbReference>
<name>A0A7V5RND3_CALAY</name>
<comment type="caution">
    <text evidence="3">The sequence shown here is derived from an EMBL/GenBank/DDBJ whole genome shotgun (WGS) entry which is preliminary data.</text>
</comment>
<dbReference type="Proteomes" id="UP000885771">
    <property type="component" value="Unassembled WGS sequence"/>
</dbReference>
<accession>A0A7V5RND3</accession>
<organism evidence="3">
    <name type="scientific">Caldithrix abyssi</name>
    <dbReference type="NCBI Taxonomy" id="187145"/>
    <lineage>
        <taxon>Bacteria</taxon>
        <taxon>Pseudomonadati</taxon>
        <taxon>Calditrichota</taxon>
        <taxon>Calditrichia</taxon>
        <taxon>Calditrichales</taxon>
        <taxon>Calditrichaceae</taxon>
        <taxon>Caldithrix</taxon>
    </lineage>
</organism>
<feature type="chain" id="PRO_5031041809" description="Tetratricopeptide repeat protein" evidence="2">
    <location>
        <begin position="20"/>
        <end position="250"/>
    </location>
</feature>
<dbReference type="AlphaFoldDB" id="A0A7V5RND3"/>
<dbReference type="Gene3D" id="1.25.40.10">
    <property type="entry name" value="Tetratricopeptide repeat domain"/>
    <property type="match status" value="1"/>
</dbReference>